<keyword evidence="2" id="KW-0472">Membrane</keyword>
<feature type="region of interest" description="Disordered" evidence="1">
    <location>
        <begin position="1"/>
        <end position="29"/>
    </location>
</feature>
<organism evidence="3 4">
    <name type="scientific">Shinella pollutisoli</name>
    <dbReference type="NCBI Taxonomy" id="2250594"/>
    <lineage>
        <taxon>Bacteria</taxon>
        <taxon>Pseudomonadati</taxon>
        <taxon>Pseudomonadota</taxon>
        <taxon>Alphaproteobacteria</taxon>
        <taxon>Hyphomicrobiales</taxon>
        <taxon>Rhizobiaceae</taxon>
        <taxon>Shinella</taxon>
    </lineage>
</organism>
<feature type="compositionally biased region" description="Basic and acidic residues" evidence="1">
    <location>
        <begin position="1"/>
        <end position="12"/>
    </location>
</feature>
<comment type="caution">
    <text evidence="3">The sequence shown here is derived from an EMBL/GenBank/DDBJ whole genome shotgun (WGS) entry which is preliminary data.</text>
</comment>
<accession>A0ABV7DIX6</accession>
<dbReference type="EMBL" id="JBHRSP010000029">
    <property type="protein sequence ID" value="MFC3074876.1"/>
    <property type="molecule type" value="Genomic_DNA"/>
</dbReference>
<proteinExistence type="predicted"/>
<evidence type="ECO:0000313" key="3">
    <source>
        <dbReference type="EMBL" id="MFC3074876.1"/>
    </source>
</evidence>
<evidence type="ECO:0000256" key="2">
    <source>
        <dbReference type="SAM" id="Phobius"/>
    </source>
</evidence>
<dbReference type="RefSeq" id="WP_257315542.1">
    <property type="nucleotide sequence ID" value="NZ_JANFDG010000013.1"/>
</dbReference>
<evidence type="ECO:0008006" key="5">
    <source>
        <dbReference type="Google" id="ProtNLM"/>
    </source>
</evidence>
<evidence type="ECO:0000313" key="4">
    <source>
        <dbReference type="Proteomes" id="UP001595377"/>
    </source>
</evidence>
<keyword evidence="4" id="KW-1185">Reference proteome</keyword>
<keyword evidence="2" id="KW-0812">Transmembrane</keyword>
<dbReference type="Proteomes" id="UP001595377">
    <property type="component" value="Unassembled WGS sequence"/>
</dbReference>
<feature type="transmembrane region" description="Helical" evidence="2">
    <location>
        <begin position="91"/>
        <end position="113"/>
    </location>
</feature>
<keyword evidence="2" id="KW-1133">Transmembrane helix</keyword>
<protein>
    <recommendedName>
        <fullName evidence="5">DUF3426 domain-containing protein</fullName>
    </recommendedName>
</protein>
<reference evidence="4" key="1">
    <citation type="journal article" date="2019" name="Int. J. Syst. Evol. Microbiol.">
        <title>The Global Catalogue of Microorganisms (GCM) 10K type strain sequencing project: providing services to taxonomists for standard genome sequencing and annotation.</title>
        <authorList>
            <consortium name="The Broad Institute Genomics Platform"/>
            <consortium name="The Broad Institute Genome Sequencing Center for Infectious Disease"/>
            <person name="Wu L."/>
            <person name="Ma J."/>
        </authorList>
    </citation>
    <scope>NUCLEOTIDE SEQUENCE [LARGE SCALE GENOMIC DNA]</scope>
    <source>
        <strain evidence="4">KCTC 52677</strain>
    </source>
</reference>
<evidence type="ECO:0000256" key="1">
    <source>
        <dbReference type="SAM" id="MobiDB-lite"/>
    </source>
</evidence>
<name>A0ABV7DIX6_9HYPH</name>
<sequence length="213" mass="22186">MTASRARAEPRIDLLPPEPKAPGRNAARTAARRDVVDAHFVVISRRAATSNDNRRLRTAAGTAPRLAATLRLLAAAARLGERGLQRLPARAFAGLVAALCVFVFAYAGGLGALRAALPAGQPAAPLAVGDLSVRLEDRNGMRVLAIHGRLDNVSGVVQAASPLDVTIETAGRALQRRVTVAARVLAPGEGDRFALRIPHAGGKLPKVSVSVAD</sequence>
<gene>
    <name evidence="3" type="ORF">ACFOHH_17325</name>
</gene>